<accession>A0AAQ3M8H8</accession>
<reference evidence="2 3" key="1">
    <citation type="submission" date="2023-11" db="EMBL/GenBank/DDBJ databases">
        <title>An acidophilic fungus is an integral part of prey digestion in a carnivorous sundew plant.</title>
        <authorList>
            <person name="Tsai I.J."/>
        </authorList>
    </citation>
    <scope>NUCLEOTIDE SEQUENCE [LARGE SCALE GENOMIC DNA]</scope>
    <source>
        <strain evidence="2">169a</strain>
    </source>
</reference>
<dbReference type="SMART" id="SM00717">
    <property type="entry name" value="SANT"/>
    <property type="match status" value="3"/>
</dbReference>
<evidence type="ECO:0000313" key="2">
    <source>
        <dbReference type="EMBL" id="WPH03649.1"/>
    </source>
</evidence>
<evidence type="ECO:0000259" key="1">
    <source>
        <dbReference type="SMART" id="SM00717"/>
    </source>
</evidence>
<dbReference type="InterPro" id="IPR001005">
    <property type="entry name" value="SANT/Myb"/>
</dbReference>
<proteinExistence type="predicted"/>
<keyword evidence="3" id="KW-1185">Reference proteome</keyword>
<evidence type="ECO:0000313" key="3">
    <source>
        <dbReference type="Proteomes" id="UP001303373"/>
    </source>
</evidence>
<protein>
    <recommendedName>
        <fullName evidence="1">Myb-like domain-containing protein</fullName>
    </recommendedName>
</protein>
<dbReference type="InterPro" id="IPR009057">
    <property type="entry name" value="Homeodomain-like_sf"/>
</dbReference>
<sequence length="460" mass="52627">MNSWVRSTQSQCLTSMHFYGRRNVVRLAAQTGRIAPGDLRMMDVVKTSGINPKRWRSSALLPSGNDWSLYQSHKMRNHDLFHLDSPTKRQNASLAHITPPTTSNTGGQVSHRAPQFTDAEIDQLITLRKNGLTLAAISTTMKRSVSAIAFKIYRDAKISHLFAPDHARTHLTADQIDHISALRLKGLSWKSIQRDHFPGQNIRSLSNTYQNSLRTEMGHADFFTKRKDYTAAEDAEICSLREEARLEWREIAYRLRRSFSAVESRYRKLRSPADVVNINRYQDYQPSKQQIADIVRLRDKKGLSFSAISTAIGGEYSKWYIQTLYSKVKKSQTMTATDQAAEEGPDRYLPWTTEEDTKIKHLEEQGMSLTEMESHVPGRTEQSIKFRLQLLMRVGDDLHTHRWYSPEEDKRIIQMHEEGKTWRAIAEACKRPVVGVRLRYSRLAGPNAVKGKAGRPKSSA</sequence>
<name>A0AAQ3M8H8_9PEZI</name>
<feature type="domain" description="Myb-like" evidence="1">
    <location>
        <begin position="347"/>
        <end position="394"/>
    </location>
</feature>
<feature type="domain" description="Myb-like" evidence="1">
    <location>
        <begin position="400"/>
        <end position="446"/>
    </location>
</feature>
<organism evidence="2 3">
    <name type="scientific">Acrodontium crateriforme</name>
    <dbReference type="NCBI Taxonomy" id="150365"/>
    <lineage>
        <taxon>Eukaryota</taxon>
        <taxon>Fungi</taxon>
        <taxon>Dikarya</taxon>
        <taxon>Ascomycota</taxon>
        <taxon>Pezizomycotina</taxon>
        <taxon>Dothideomycetes</taxon>
        <taxon>Dothideomycetidae</taxon>
        <taxon>Mycosphaerellales</taxon>
        <taxon>Teratosphaeriaceae</taxon>
        <taxon>Acrodontium</taxon>
    </lineage>
</organism>
<dbReference type="AlphaFoldDB" id="A0AAQ3M8H8"/>
<dbReference type="Proteomes" id="UP001303373">
    <property type="component" value="Chromosome 11"/>
</dbReference>
<dbReference type="EMBL" id="CP138590">
    <property type="protein sequence ID" value="WPH03649.1"/>
    <property type="molecule type" value="Genomic_DNA"/>
</dbReference>
<gene>
    <name evidence="2" type="ORF">R9X50_00653200</name>
</gene>
<feature type="domain" description="Myb-like" evidence="1">
    <location>
        <begin position="225"/>
        <end position="272"/>
    </location>
</feature>
<dbReference type="SUPFAM" id="SSF46689">
    <property type="entry name" value="Homeodomain-like"/>
    <property type="match status" value="1"/>
</dbReference>